<protein>
    <submittedName>
        <fullName evidence="1">Uncharacterized protein</fullName>
    </submittedName>
</protein>
<proteinExistence type="predicted"/>
<gene>
    <name evidence="1" type="ORF">CGZ75_20290</name>
</gene>
<name>A0A229NU66_9BACL</name>
<evidence type="ECO:0000313" key="1">
    <source>
        <dbReference type="EMBL" id="OXM13402.1"/>
    </source>
</evidence>
<dbReference type="AlphaFoldDB" id="A0A229NU66"/>
<accession>A0A229NU66</accession>
<organism evidence="1 2">
    <name type="scientific">Paenibacillus herberti</name>
    <dbReference type="NCBI Taxonomy" id="1619309"/>
    <lineage>
        <taxon>Bacteria</taxon>
        <taxon>Bacillati</taxon>
        <taxon>Bacillota</taxon>
        <taxon>Bacilli</taxon>
        <taxon>Bacillales</taxon>
        <taxon>Paenibacillaceae</taxon>
        <taxon>Paenibacillus</taxon>
    </lineage>
</organism>
<dbReference type="EMBL" id="NMUQ01000003">
    <property type="protein sequence ID" value="OXM13402.1"/>
    <property type="molecule type" value="Genomic_DNA"/>
</dbReference>
<reference evidence="1 2" key="1">
    <citation type="submission" date="2017-07" db="EMBL/GenBank/DDBJ databases">
        <title>Paenibacillus herberti R33 genome sequencing and assembly.</title>
        <authorList>
            <person name="Su W."/>
        </authorList>
    </citation>
    <scope>NUCLEOTIDE SEQUENCE [LARGE SCALE GENOMIC DNA]</scope>
    <source>
        <strain evidence="1 2">R33</strain>
    </source>
</reference>
<sequence length="60" mass="6623">MDNGPKAGGIPERIEAQGMLQLARWGTIPPRGKPLSRWAFFLDGGAGMGWPWSKLIAIMW</sequence>
<dbReference type="Proteomes" id="UP000215145">
    <property type="component" value="Unassembled WGS sequence"/>
</dbReference>
<keyword evidence="2" id="KW-1185">Reference proteome</keyword>
<evidence type="ECO:0000313" key="2">
    <source>
        <dbReference type="Proteomes" id="UP000215145"/>
    </source>
</evidence>
<comment type="caution">
    <text evidence="1">The sequence shown here is derived from an EMBL/GenBank/DDBJ whole genome shotgun (WGS) entry which is preliminary data.</text>
</comment>